<gene>
    <name evidence="2" type="primary">soxZ</name>
    <name evidence="2" type="ORF">ACFPFW_16650</name>
</gene>
<dbReference type="NCBIfam" id="TIGR04490">
    <property type="entry name" value="SoxZ_true"/>
    <property type="match status" value="1"/>
</dbReference>
<dbReference type="RefSeq" id="WP_114956326.1">
    <property type="nucleotide sequence ID" value="NZ_JBHSJF010000008.1"/>
</dbReference>
<dbReference type="InterPro" id="IPR014756">
    <property type="entry name" value="Ig_E-set"/>
</dbReference>
<dbReference type="Gene3D" id="2.60.40.10">
    <property type="entry name" value="Immunoglobulins"/>
    <property type="match status" value="1"/>
</dbReference>
<protein>
    <submittedName>
        <fullName evidence="2">Thiosulfate oxidation carrier complex protein SoxZ</fullName>
    </submittedName>
</protein>
<feature type="domain" description="Sulphur oxidation protein SoxZ" evidence="1">
    <location>
        <begin position="10"/>
        <end position="102"/>
    </location>
</feature>
<evidence type="ECO:0000259" key="1">
    <source>
        <dbReference type="Pfam" id="PF08770"/>
    </source>
</evidence>
<dbReference type="Proteomes" id="UP001595796">
    <property type="component" value="Unassembled WGS sequence"/>
</dbReference>
<keyword evidence="3" id="KW-1185">Reference proteome</keyword>
<dbReference type="InterPro" id="IPR030995">
    <property type="entry name" value="SoxZ"/>
</dbReference>
<reference evidence="3" key="1">
    <citation type="journal article" date="2019" name="Int. J. Syst. Evol. Microbiol.">
        <title>The Global Catalogue of Microorganisms (GCM) 10K type strain sequencing project: providing services to taxonomists for standard genome sequencing and annotation.</title>
        <authorList>
            <consortium name="The Broad Institute Genomics Platform"/>
            <consortium name="The Broad Institute Genome Sequencing Center for Infectious Disease"/>
            <person name="Wu L."/>
            <person name="Ma J."/>
        </authorList>
    </citation>
    <scope>NUCLEOTIDE SEQUENCE [LARGE SCALE GENOMIC DNA]</scope>
    <source>
        <strain evidence="3">CGMCC 1.16444</strain>
    </source>
</reference>
<dbReference type="EMBL" id="JBHSJF010000008">
    <property type="protein sequence ID" value="MFC5069648.1"/>
    <property type="molecule type" value="Genomic_DNA"/>
</dbReference>
<dbReference type="InterPro" id="IPR013783">
    <property type="entry name" value="Ig-like_fold"/>
</dbReference>
<name>A0ABV9Z6Y2_9HYPH</name>
<proteinExistence type="predicted"/>
<dbReference type="SUPFAM" id="SSF81296">
    <property type="entry name" value="E set domains"/>
    <property type="match status" value="1"/>
</dbReference>
<accession>A0ABV9Z6Y2</accession>
<sequence length="107" mass="11483">MTARALINAPKTARKGDIIEIRAMIAHKMETGYRQGPNGQMIPRDIINRFVCTYGGAEIFSADLFPAVSANPFIAFSTVATESGTITFAWTGDDGQTQTATAEIAVN</sequence>
<dbReference type="Pfam" id="PF08770">
    <property type="entry name" value="SoxZ"/>
    <property type="match status" value="1"/>
</dbReference>
<evidence type="ECO:0000313" key="2">
    <source>
        <dbReference type="EMBL" id="MFC5069648.1"/>
    </source>
</evidence>
<evidence type="ECO:0000313" key="3">
    <source>
        <dbReference type="Proteomes" id="UP001595796"/>
    </source>
</evidence>
<comment type="caution">
    <text evidence="2">The sequence shown here is derived from an EMBL/GenBank/DDBJ whole genome shotgun (WGS) entry which is preliminary data.</text>
</comment>
<dbReference type="InterPro" id="IPR014880">
    <property type="entry name" value="SoxZ_dom"/>
</dbReference>
<organism evidence="2 3">
    <name type="scientific">Flaviflagellibacter deserti</name>
    <dbReference type="NCBI Taxonomy" id="2267266"/>
    <lineage>
        <taxon>Bacteria</taxon>
        <taxon>Pseudomonadati</taxon>
        <taxon>Pseudomonadota</taxon>
        <taxon>Alphaproteobacteria</taxon>
        <taxon>Hyphomicrobiales</taxon>
        <taxon>Flaviflagellibacter</taxon>
    </lineage>
</organism>